<sequence>MVNTHDIYTSFALLDNEEQIIDSYEFLKSLIIDLEGQGTIRFKLNTTLPFIKGNPSYIKKTFKQFLAQVSNKLQEETGTIEIIHIRDRNSWIFGLLIQNITAGQMSEKINKKHIVSKFKLIISKKANMQFDTFLPE</sequence>
<evidence type="ECO:0000313" key="1">
    <source>
        <dbReference type="EMBL" id="SFB55305.1"/>
    </source>
</evidence>
<dbReference type="Proteomes" id="UP000198790">
    <property type="component" value="Unassembled WGS sequence"/>
</dbReference>
<reference evidence="1 2" key="1">
    <citation type="submission" date="2016-10" db="EMBL/GenBank/DDBJ databases">
        <authorList>
            <person name="de Groot N.N."/>
        </authorList>
    </citation>
    <scope>NUCLEOTIDE SEQUENCE [LARGE SCALE GENOMIC DNA]</scope>
    <source>
        <strain evidence="1 2">DSM 23399</strain>
    </source>
</reference>
<protein>
    <submittedName>
        <fullName evidence="1">Uncharacterized protein</fullName>
    </submittedName>
</protein>
<dbReference type="EMBL" id="FOKK01000019">
    <property type="protein sequence ID" value="SFB55305.1"/>
    <property type="molecule type" value="Genomic_DNA"/>
</dbReference>
<accession>A0A1I1BY01</accession>
<name>A0A1I1BY01_9BACT</name>
<dbReference type="STRING" id="237018.SAMN04489723_11977"/>
<dbReference type="AlphaFoldDB" id="A0A1I1BY01"/>
<gene>
    <name evidence="1" type="ORF">SAMN04489723_11977</name>
</gene>
<evidence type="ECO:0000313" key="2">
    <source>
        <dbReference type="Proteomes" id="UP000198790"/>
    </source>
</evidence>
<organism evidence="1 2">
    <name type="scientific">Algoriphagus aquimarinus</name>
    <dbReference type="NCBI Taxonomy" id="237018"/>
    <lineage>
        <taxon>Bacteria</taxon>
        <taxon>Pseudomonadati</taxon>
        <taxon>Bacteroidota</taxon>
        <taxon>Cytophagia</taxon>
        <taxon>Cytophagales</taxon>
        <taxon>Cyclobacteriaceae</taxon>
        <taxon>Algoriphagus</taxon>
    </lineage>
</organism>
<keyword evidence="2" id="KW-1185">Reference proteome</keyword>
<proteinExistence type="predicted"/>